<comment type="caution">
    <text evidence="1">The sequence shown here is derived from an EMBL/GenBank/DDBJ whole genome shotgun (WGS) entry which is preliminary data.</text>
</comment>
<accession>A0A3M7EAE8</accession>
<dbReference type="VEuPathDB" id="FungiDB:BTJ68_05336"/>
<organism evidence="1 2">
    <name type="scientific">Hortaea werneckii</name>
    <name type="common">Black yeast</name>
    <name type="synonym">Cladosporium werneckii</name>
    <dbReference type="NCBI Taxonomy" id="91943"/>
    <lineage>
        <taxon>Eukaryota</taxon>
        <taxon>Fungi</taxon>
        <taxon>Dikarya</taxon>
        <taxon>Ascomycota</taxon>
        <taxon>Pezizomycotina</taxon>
        <taxon>Dothideomycetes</taxon>
        <taxon>Dothideomycetidae</taxon>
        <taxon>Mycosphaerellales</taxon>
        <taxon>Teratosphaeriaceae</taxon>
        <taxon>Hortaea</taxon>
    </lineage>
</organism>
<protein>
    <submittedName>
        <fullName evidence="1">Uncharacterized protein</fullName>
    </submittedName>
</protein>
<dbReference type="EMBL" id="QWIQ01000937">
    <property type="protein sequence ID" value="RMY73126.1"/>
    <property type="molecule type" value="Genomic_DNA"/>
</dbReference>
<dbReference type="AlphaFoldDB" id="A0A3M7EAE8"/>
<proteinExistence type="predicted"/>
<sequence length="364" mass="40155">MARTQSIITSNVAMPLQLLPASAQAFAPRSAPTIVLNTKVEPWLTQTLKRINKIKRPLNSVPQHFRCLTETLGGPSAIWQLASLMLPKAPEAELRKDSNPLIEGLFNFQLIHIEAYVVHVDMVSQYEVAFKLTPETIDSLIDYHRDIYSVDASSSTWSWPEKEAQVKKMQEEFVQAVNKFVFRTGVRALEGLEEDGAGELLDGRSEDVKSSIMNLFQPLLPPPPRIVDVFHPAPLIPSNNVAGGWWAPTQELTSVQPTPMDQWKVLPSTPSPTTTSCSDGQTNPFWQDPSHMNSVQLPSPTPSFSQPFTSAPTNSYSSPECFAPIPSFPSMLPTNCGTDLGMGGFNDFGWGQSNNFAPQYATPV</sequence>
<reference evidence="1 2" key="1">
    <citation type="journal article" date="2018" name="BMC Genomics">
        <title>Genomic evidence for intraspecific hybridization in a clonal and extremely halotolerant yeast.</title>
        <authorList>
            <person name="Gostincar C."/>
            <person name="Stajich J.E."/>
            <person name="Zupancic J."/>
            <person name="Zalar P."/>
            <person name="Gunde-Cimerman N."/>
        </authorList>
    </citation>
    <scope>NUCLEOTIDE SEQUENCE [LARGE SCALE GENOMIC DNA]</scope>
    <source>
        <strain evidence="1 2">EXF-171</strain>
    </source>
</reference>
<evidence type="ECO:0000313" key="2">
    <source>
        <dbReference type="Proteomes" id="UP000281468"/>
    </source>
</evidence>
<evidence type="ECO:0000313" key="1">
    <source>
        <dbReference type="EMBL" id="RMY73126.1"/>
    </source>
</evidence>
<name>A0A3M7EAE8_HORWE</name>
<dbReference type="Proteomes" id="UP000281468">
    <property type="component" value="Unassembled WGS sequence"/>
</dbReference>
<gene>
    <name evidence="1" type="ORF">D0862_14338</name>
</gene>